<dbReference type="InterPro" id="IPR045584">
    <property type="entry name" value="Pilin-like"/>
</dbReference>
<gene>
    <name evidence="2" type="ORF">ETAA8_53380</name>
</gene>
<dbReference type="PANTHER" id="PTHR30093">
    <property type="entry name" value="GENERAL SECRETION PATHWAY PROTEIN G"/>
    <property type="match status" value="1"/>
</dbReference>
<protein>
    <submittedName>
        <fullName evidence="2">Putative major pilin subunit</fullName>
    </submittedName>
</protein>
<organism evidence="2 3">
    <name type="scientific">Anatilimnocola aggregata</name>
    <dbReference type="NCBI Taxonomy" id="2528021"/>
    <lineage>
        <taxon>Bacteria</taxon>
        <taxon>Pseudomonadati</taxon>
        <taxon>Planctomycetota</taxon>
        <taxon>Planctomycetia</taxon>
        <taxon>Pirellulales</taxon>
        <taxon>Pirellulaceae</taxon>
        <taxon>Anatilimnocola</taxon>
    </lineage>
</organism>
<dbReference type="Pfam" id="PF07596">
    <property type="entry name" value="SBP_bac_10"/>
    <property type="match status" value="1"/>
</dbReference>
<evidence type="ECO:0000259" key="1">
    <source>
        <dbReference type="Pfam" id="PF07596"/>
    </source>
</evidence>
<dbReference type="PANTHER" id="PTHR30093:SF2">
    <property type="entry name" value="TYPE II SECRETION SYSTEM PROTEIN H"/>
    <property type="match status" value="1"/>
</dbReference>
<dbReference type="InterPro" id="IPR012902">
    <property type="entry name" value="N_methyl_site"/>
</dbReference>
<evidence type="ECO:0000313" key="3">
    <source>
        <dbReference type="Proteomes" id="UP000315017"/>
    </source>
</evidence>
<dbReference type="InterPro" id="IPR027558">
    <property type="entry name" value="Pre_pil_HX9DG_C"/>
</dbReference>
<dbReference type="Proteomes" id="UP000315017">
    <property type="component" value="Chromosome"/>
</dbReference>
<dbReference type="Gene3D" id="3.30.700.10">
    <property type="entry name" value="Glycoprotein, Type 4 Pilin"/>
    <property type="match status" value="1"/>
</dbReference>
<dbReference type="EMBL" id="CP036274">
    <property type="protein sequence ID" value="QDU30219.1"/>
    <property type="molecule type" value="Genomic_DNA"/>
</dbReference>
<accession>A0A517YJ16</accession>
<dbReference type="KEGG" id="aagg:ETAA8_53380"/>
<evidence type="ECO:0000313" key="2">
    <source>
        <dbReference type="EMBL" id="QDU30219.1"/>
    </source>
</evidence>
<dbReference type="InterPro" id="IPR011453">
    <property type="entry name" value="DUF1559"/>
</dbReference>
<name>A0A517YJ16_9BACT</name>
<dbReference type="NCBIfam" id="TIGR04294">
    <property type="entry name" value="pre_pil_HX9DG"/>
    <property type="match status" value="1"/>
</dbReference>
<dbReference type="OrthoDB" id="255922at2"/>
<dbReference type="Pfam" id="PF07963">
    <property type="entry name" value="N_methyl"/>
    <property type="match status" value="1"/>
</dbReference>
<dbReference type="AlphaFoldDB" id="A0A517YJ16"/>
<dbReference type="RefSeq" id="WP_145095333.1">
    <property type="nucleotide sequence ID" value="NZ_CP036274.1"/>
</dbReference>
<sequence>MQRRGFTLVELLVVIAIIGLLVALLLPAVQAAREATRRSQCGNHLKQMSLALHNYHDTHNSHPLGSWAAWENTTPPAPAPRTEGRGAMHHFLLPFIERPAEYRQFAEDLAAVEAGTFAYVELGNHANTLRQVRIKIFYCPSSDYQGWYNKLALTTYAGSAGPNALSAVGNSRGNCTCSHPYNSFAIPSARLQQHGAPGPFFRHNSTTDAAKPRRVASRQAEVDDGLSNTIFLGEMRPQCSSVALASWANSNNGSGVMTTIVPINYNSCGQRKTWQTIDGCRTDCNDTVSLGFKSNHPGGAQFAFGDGGVRFMRQEMDHQLYQYLGAMADGNSASPP</sequence>
<dbReference type="NCBIfam" id="TIGR02532">
    <property type="entry name" value="IV_pilin_GFxxxE"/>
    <property type="match status" value="1"/>
</dbReference>
<reference evidence="2 3" key="1">
    <citation type="submission" date="2019-02" db="EMBL/GenBank/DDBJ databases">
        <title>Deep-cultivation of Planctomycetes and their phenomic and genomic characterization uncovers novel biology.</title>
        <authorList>
            <person name="Wiegand S."/>
            <person name="Jogler M."/>
            <person name="Boedeker C."/>
            <person name="Pinto D."/>
            <person name="Vollmers J."/>
            <person name="Rivas-Marin E."/>
            <person name="Kohn T."/>
            <person name="Peeters S.H."/>
            <person name="Heuer A."/>
            <person name="Rast P."/>
            <person name="Oberbeckmann S."/>
            <person name="Bunk B."/>
            <person name="Jeske O."/>
            <person name="Meyerdierks A."/>
            <person name="Storesund J.E."/>
            <person name="Kallscheuer N."/>
            <person name="Luecker S."/>
            <person name="Lage O.M."/>
            <person name="Pohl T."/>
            <person name="Merkel B.J."/>
            <person name="Hornburger P."/>
            <person name="Mueller R.-W."/>
            <person name="Bruemmer F."/>
            <person name="Labrenz M."/>
            <person name="Spormann A.M."/>
            <person name="Op den Camp H."/>
            <person name="Overmann J."/>
            <person name="Amann R."/>
            <person name="Jetten M.S.M."/>
            <person name="Mascher T."/>
            <person name="Medema M.H."/>
            <person name="Devos D.P."/>
            <person name="Kaster A.-K."/>
            <person name="Ovreas L."/>
            <person name="Rohde M."/>
            <person name="Galperin M.Y."/>
            <person name="Jogler C."/>
        </authorList>
    </citation>
    <scope>NUCLEOTIDE SEQUENCE [LARGE SCALE GENOMIC DNA]</scope>
    <source>
        <strain evidence="2 3">ETA_A8</strain>
    </source>
</reference>
<proteinExistence type="predicted"/>
<feature type="domain" description="DUF1559" evidence="1">
    <location>
        <begin position="30"/>
        <end position="318"/>
    </location>
</feature>
<dbReference type="SUPFAM" id="SSF54523">
    <property type="entry name" value="Pili subunits"/>
    <property type="match status" value="1"/>
</dbReference>
<dbReference type="PROSITE" id="PS00409">
    <property type="entry name" value="PROKAR_NTER_METHYL"/>
    <property type="match status" value="1"/>
</dbReference>
<keyword evidence="3" id="KW-1185">Reference proteome</keyword>